<dbReference type="RefSeq" id="XP_001330518.1">
    <property type="nucleotide sequence ID" value="XM_001330483.1"/>
</dbReference>
<dbReference type="VEuPathDB" id="TrichDB:TVAG_383670"/>
<dbReference type="EMBL" id="DS113548">
    <property type="protein sequence ID" value="EAY02064.1"/>
    <property type="molecule type" value="Genomic_DNA"/>
</dbReference>
<organism evidence="1 2">
    <name type="scientific">Trichomonas vaginalis (strain ATCC PRA-98 / G3)</name>
    <dbReference type="NCBI Taxonomy" id="412133"/>
    <lineage>
        <taxon>Eukaryota</taxon>
        <taxon>Metamonada</taxon>
        <taxon>Parabasalia</taxon>
        <taxon>Trichomonadida</taxon>
        <taxon>Trichomonadidae</taxon>
        <taxon>Trichomonas</taxon>
    </lineage>
</organism>
<dbReference type="Proteomes" id="UP000001542">
    <property type="component" value="Unassembled WGS sequence"/>
</dbReference>
<proteinExistence type="predicted"/>
<name>A2EZ76_TRIV3</name>
<reference evidence="1" key="2">
    <citation type="journal article" date="2007" name="Science">
        <title>Draft genome sequence of the sexually transmitted pathogen Trichomonas vaginalis.</title>
        <authorList>
            <person name="Carlton J.M."/>
            <person name="Hirt R.P."/>
            <person name="Silva J.C."/>
            <person name="Delcher A.L."/>
            <person name="Schatz M."/>
            <person name="Zhao Q."/>
            <person name="Wortman J.R."/>
            <person name="Bidwell S.L."/>
            <person name="Alsmark U.C.M."/>
            <person name="Besteiro S."/>
            <person name="Sicheritz-Ponten T."/>
            <person name="Noel C.J."/>
            <person name="Dacks J.B."/>
            <person name="Foster P.G."/>
            <person name="Simillion C."/>
            <person name="Van de Peer Y."/>
            <person name="Miranda-Saavedra D."/>
            <person name="Barton G.J."/>
            <person name="Westrop G.D."/>
            <person name="Mueller S."/>
            <person name="Dessi D."/>
            <person name="Fiori P.L."/>
            <person name="Ren Q."/>
            <person name="Paulsen I."/>
            <person name="Zhang H."/>
            <person name="Bastida-Corcuera F.D."/>
            <person name="Simoes-Barbosa A."/>
            <person name="Brown M.T."/>
            <person name="Hayes R.D."/>
            <person name="Mukherjee M."/>
            <person name="Okumura C.Y."/>
            <person name="Schneider R."/>
            <person name="Smith A.J."/>
            <person name="Vanacova S."/>
            <person name="Villalvazo M."/>
            <person name="Haas B.J."/>
            <person name="Pertea M."/>
            <person name="Feldblyum T.V."/>
            <person name="Utterback T.R."/>
            <person name="Shu C.L."/>
            <person name="Osoegawa K."/>
            <person name="de Jong P.J."/>
            <person name="Hrdy I."/>
            <person name="Horvathova L."/>
            <person name="Zubacova Z."/>
            <person name="Dolezal P."/>
            <person name="Malik S.B."/>
            <person name="Logsdon J.M. Jr."/>
            <person name="Henze K."/>
            <person name="Gupta A."/>
            <person name="Wang C.C."/>
            <person name="Dunne R.L."/>
            <person name="Upcroft J.A."/>
            <person name="Upcroft P."/>
            <person name="White O."/>
            <person name="Salzberg S.L."/>
            <person name="Tang P."/>
            <person name="Chiu C.-H."/>
            <person name="Lee Y.-S."/>
            <person name="Embley T.M."/>
            <person name="Coombs G.H."/>
            <person name="Mottram J.C."/>
            <person name="Tachezy J."/>
            <person name="Fraser-Liggett C.M."/>
            <person name="Johnson P.J."/>
        </authorList>
    </citation>
    <scope>NUCLEOTIDE SEQUENCE [LARGE SCALE GENOMIC DNA]</scope>
    <source>
        <strain evidence="1">G3</strain>
    </source>
</reference>
<sequence length="141" mass="15101">MLAILTHLSASYERYGVAINELLDSAVTENFNFYECQFTGIGTLTTPSTINLYRGSANCGVNMVACVFSFCQAKDGGAFSLWDYMDCNVKLICAYGCKAANSGGCCVIKLASSFNASHISAVSCESACKNFFFSGVHLSQT</sequence>
<dbReference type="KEGG" id="tva:4759895"/>
<evidence type="ECO:0000313" key="2">
    <source>
        <dbReference type="Proteomes" id="UP000001542"/>
    </source>
</evidence>
<keyword evidence="2" id="KW-1185">Reference proteome</keyword>
<reference evidence="1" key="1">
    <citation type="submission" date="2006-10" db="EMBL/GenBank/DDBJ databases">
        <authorList>
            <person name="Amadeo P."/>
            <person name="Zhao Q."/>
            <person name="Wortman J."/>
            <person name="Fraser-Liggett C."/>
            <person name="Carlton J."/>
        </authorList>
    </citation>
    <scope>NUCLEOTIDE SEQUENCE</scope>
    <source>
        <strain evidence="1">G3</strain>
    </source>
</reference>
<dbReference type="InParanoid" id="A2EZ76"/>
<gene>
    <name evidence="1" type="ORF">TVAG_383670</name>
</gene>
<evidence type="ECO:0000313" key="1">
    <source>
        <dbReference type="EMBL" id="EAY02064.1"/>
    </source>
</evidence>
<dbReference type="VEuPathDB" id="TrichDB:TVAGG3_0459220"/>
<protein>
    <submittedName>
        <fullName evidence="1">Uncharacterized protein</fullName>
    </submittedName>
</protein>
<accession>A2EZ76</accession>
<dbReference type="AlphaFoldDB" id="A2EZ76"/>